<evidence type="ECO:0000313" key="9">
    <source>
        <dbReference type="Proteomes" id="UP000070675"/>
    </source>
</evidence>
<evidence type="ECO:0000256" key="5">
    <source>
        <dbReference type="HAMAP-Rule" id="MF_01114"/>
    </source>
</evidence>
<evidence type="ECO:0000256" key="2">
    <source>
        <dbReference type="ARBA" id="ARBA00009695"/>
    </source>
</evidence>
<evidence type="ECO:0000256" key="4">
    <source>
        <dbReference type="ARBA" id="ARBA00022490"/>
    </source>
</evidence>
<feature type="domain" description="RecX second three-helical" evidence="7">
    <location>
        <begin position="123"/>
        <end position="155"/>
    </location>
</feature>
<keyword evidence="9" id="KW-1185">Reference proteome</keyword>
<dbReference type="AlphaFoldDB" id="A0A133XSA4"/>
<name>A0A133XSA4_9ACTN</name>
<dbReference type="OrthoDB" id="3192133at2"/>
<comment type="similarity">
    <text evidence="2 5">Belongs to the RecX family.</text>
</comment>
<accession>A0A133XSA4</accession>
<comment type="caution">
    <text evidence="8">The sequence shown here is derived from an EMBL/GenBank/DDBJ whole genome shotgun (WGS) entry which is preliminary data.</text>
</comment>
<evidence type="ECO:0000256" key="6">
    <source>
        <dbReference type="SAM" id="MobiDB-lite"/>
    </source>
</evidence>
<reference evidence="9" key="1">
    <citation type="submission" date="2016-01" db="EMBL/GenBank/DDBJ databases">
        <authorList>
            <person name="Mitreva M."/>
            <person name="Pepin K.H."/>
            <person name="Mihindukulasuriya K.A."/>
            <person name="Fulton R."/>
            <person name="Fronick C."/>
            <person name="O'Laughlin M."/>
            <person name="Miner T."/>
            <person name="Herter B."/>
            <person name="Rosa B.A."/>
            <person name="Cordes M."/>
            <person name="Tomlinson C."/>
            <person name="Wollam A."/>
            <person name="Palsikar V.B."/>
            <person name="Mardis E.R."/>
            <person name="Wilson R.K."/>
        </authorList>
    </citation>
    <scope>NUCLEOTIDE SEQUENCE [LARGE SCALE GENOMIC DNA]</scope>
    <source>
        <strain evidence="9">DNF00019</strain>
    </source>
</reference>
<protein>
    <recommendedName>
        <fullName evidence="3 5">Regulatory protein RecX</fullName>
    </recommendedName>
</protein>
<feature type="region of interest" description="Disordered" evidence="6">
    <location>
        <begin position="1"/>
        <end position="22"/>
    </location>
</feature>
<evidence type="ECO:0000256" key="3">
    <source>
        <dbReference type="ARBA" id="ARBA00018111"/>
    </source>
</evidence>
<organism evidence="8 9">
    <name type="scientific">Atopobium deltae</name>
    <dbReference type="NCBI Taxonomy" id="1393034"/>
    <lineage>
        <taxon>Bacteria</taxon>
        <taxon>Bacillati</taxon>
        <taxon>Actinomycetota</taxon>
        <taxon>Coriobacteriia</taxon>
        <taxon>Coriobacteriales</taxon>
        <taxon>Atopobiaceae</taxon>
        <taxon>Atopobium</taxon>
    </lineage>
</organism>
<comment type="function">
    <text evidence="5">Modulates RecA activity.</text>
</comment>
<dbReference type="GO" id="GO:0006282">
    <property type="term" value="P:regulation of DNA repair"/>
    <property type="evidence" value="ECO:0007669"/>
    <property type="project" value="UniProtKB-UniRule"/>
</dbReference>
<evidence type="ECO:0000313" key="8">
    <source>
        <dbReference type="EMBL" id="KXB33812.1"/>
    </source>
</evidence>
<dbReference type="Proteomes" id="UP000070675">
    <property type="component" value="Unassembled WGS sequence"/>
</dbReference>
<dbReference type="EMBL" id="LSCR01000029">
    <property type="protein sequence ID" value="KXB33812.1"/>
    <property type="molecule type" value="Genomic_DNA"/>
</dbReference>
<evidence type="ECO:0000256" key="1">
    <source>
        <dbReference type="ARBA" id="ARBA00004496"/>
    </source>
</evidence>
<dbReference type="InterPro" id="IPR036388">
    <property type="entry name" value="WH-like_DNA-bd_sf"/>
</dbReference>
<dbReference type="PANTHER" id="PTHR33602">
    <property type="entry name" value="REGULATORY PROTEIN RECX FAMILY PROTEIN"/>
    <property type="match status" value="1"/>
</dbReference>
<dbReference type="RefSeq" id="WP_066305823.1">
    <property type="nucleotide sequence ID" value="NZ_KQ959507.1"/>
</dbReference>
<proteinExistence type="inferred from homology"/>
<sequence>MSVSWDCEFPSRSSSSLGSQKPKALLRLQSEEGGLEELDIPVTVARALQSLDAKGTLDFATRQKFLEQLQKIVERCAFERLIRMLDHRDYASKQAHDKLQQDGYTNTSIATALAHATQLNFLNDKRFAESFIRSKLAAGWGQHRIARELKQQGIDVHELFVWPDEFISRDTERQQAYALIASRSLPEKNPYQKLVRKLVSRGYAFELASDVVKEFLASVEDDEDDVDF</sequence>
<comment type="subcellular location">
    <subcellularLocation>
        <location evidence="1 5">Cytoplasm</location>
    </subcellularLocation>
</comment>
<dbReference type="STRING" id="1393034.HMPREF3192_01041"/>
<dbReference type="HAMAP" id="MF_01114">
    <property type="entry name" value="RecX"/>
    <property type="match status" value="1"/>
</dbReference>
<keyword evidence="4 5" id="KW-0963">Cytoplasm</keyword>
<dbReference type="Gene3D" id="1.10.10.10">
    <property type="entry name" value="Winged helix-like DNA-binding domain superfamily/Winged helix DNA-binding domain"/>
    <property type="match status" value="1"/>
</dbReference>
<dbReference type="InterPro" id="IPR003783">
    <property type="entry name" value="Regulatory_RecX"/>
</dbReference>
<dbReference type="PATRIC" id="fig|1393034.3.peg.1006"/>
<dbReference type="InterPro" id="IPR053924">
    <property type="entry name" value="RecX_HTH_2nd"/>
</dbReference>
<evidence type="ECO:0000259" key="7">
    <source>
        <dbReference type="Pfam" id="PF02631"/>
    </source>
</evidence>
<dbReference type="PANTHER" id="PTHR33602:SF1">
    <property type="entry name" value="REGULATORY PROTEIN RECX FAMILY PROTEIN"/>
    <property type="match status" value="1"/>
</dbReference>
<dbReference type="GO" id="GO:0005737">
    <property type="term" value="C:cytoplasm"/>
    <property type="evidence" value="ECO:0007669"/>
    <property type="project" value="UniProtKB-SubCell"/>
</dbReference>
<dbReference type="Pfam" id="PF02631">
    <property type="entry name" value="RecX_HTH2"/>
    <property type="match status" value="1"/>
</dbReference>
<gene>
    <name evidence="5" type="primary">recX</name>
    <name evidence="8" type="ORF">HMPREF3192_01041</name>
</gene>